<sequence length="202" mass="23188">MRLFRMKANLEGANRLPEFLEGNYVCYGRPGIGDLDKISKADLREQLAKAYRLDGQELDRRLEEYCDFASGMQDGDYLIVDDGERLHLGDVGDYYYLDHFDNLEECSGHRRGVTWLRSLRREDLHPELLNFLGREGEIGMFGRPVTQEELENLLTKPAASGSRLIDEETIMEALGILKEVMRSDDAERRERAAIAILQAARF</sequence>
<dbReference type="OrthoDB" id="1631118at2"/>
<dbReference type="AlphaFoldDB" id="A0A494XIC2"/>
<gene>
    <name evidence="1" type="ORF">D7Z26_22225</name>
</gene>
<reference evidence="1 2" key="1">
    <citation type="submission" date="2018-10" db="EMBL/GenBank/DDBJ databases">
        <title>Cohnella sp. M2MS4P-1, whole genome shotgun sequence.</title>
        <authorList>
            <person name="Tuo L."/>
        </authorList>
    </citation>
    <scope>NUCLEOTIDE SEQUENCE [LARGE SCALE GENOMIC DNA]</scope>
    <source>
        <strain evidence="1 2">M2MS4P-1</strain>
    </source>
</reference>
<dbReference type="EMBL" id="RBZM01000010">
    <property type="protein sequence ID" value="RKP47929.1"/>
    <property type="molecule type" value="Genomic_DNA"/>
</dbReference>
<proteinExistence type="predicted"/>
<name>A0A494XIC2_9BACL</name>
<evidence type="ECO:0000313" key="1">
    <source>
        <dbReference type="EMBL" id="RKP47929.1"/>
    </source>
</evidence>
<keyword evidence="2" id="KW-1185">Reference proteome</keyword>
<dbReference type="RefSeq" id="WP_120979220.1">
    <property type="nucleotide sequence ID" value="NZ_RBZM01000010.1"/>
</dbReference>
<evidence type="ECO:0000313" key="2">
    <source>
        <dbReference type="Proteomes" id="UP000282076"/>
    </source>
</evidence>
<protein>
    <submittedName>
        <fullName evidence="1">Uncharacterized protein</fullName>
    </submittedName>
</protein>
<dbReference type="Proteomes" id="UP000282076">
    <property type="component" value="Unassembled WGS sequence"/>
</dbReference>
<accession>A0A494XIC2</accession>
<comment type="caution">
    <text evidence="1">The sequence shown here is derived from an EMBL/GenBank/DDBJ whole genome shotgun (WGS) entry which is preliminary data.</text>
</comment>
<organism evidence="1 2">
    <name type="scientific">Cohnella endophytica</name>
    <dbReference type="NCBI Taxonomy" id="2419778"/>
    <lineage>
        <taxon>Bacteria</taxon>
        <taxon>Bacillati</taxon>
        <taxon>Bacillota</taxon>
        <taxon>Bacilli</taxon>
        <taxon>Bacillales</taxon>
        <taxon>Paenibacillaceae</taxon>
        <taxon>Cohnella</taxon>
    </lineage>
</organism>